<evidence type="ECO:0008006" key="4">
    <source>
        <dbReference type="Google" id="ProtNLM"/>
    </source>
</evidence>
<dbReference type="PANTHER" id="PTHR38477">
    <property type="entry name" value="HYPOTHETICAL EXPORTED PROTEIN"/>
    <property type="match status" value="1"/>
</dbReference>
<evidence type="ECO:0000313" key="3">
    <source>
        <dbReference type="Proteomes" id="UP000321513"/>
    </source>
</evidence>
<sequence>MSMRKKLYVFLAAALVINFLFVYATNKPFDTIPVVSGPVDTVVASTLTEGDVAVKNNTSLYDSLQLNRMNLSRNAFDFAMRGYNHLLSAGKLDNSNLISIVDFSLPSSRKRLFIIDLKKKEVVFNTYVAHGRNSGKEMASQFSNEPESNKSSLGLYVTGGTYIGKHGFSLHLLGQERGINDNANSRAIVMHAAPYVSESAIKMQGFIGRSLGCPALPENLYKPIIEKIKNGSCLFLYSPDKSYAARSVIAKKVA</sequence>
<keyword evidence="3" id="KW-1185">Reference proteome</keyword>
<dbReference type="EMBL" id="BJYT01000019">
    <property type="protein sequence ID" value="GEO11357.1"/>
    <property type="molecule type" value="Genomic_DNA"/>
</dbReference>
<comment type="caution">
    <text evidence="2">The sequence shown here is derived from an EMBL/GenBank/DDBJ whole genome shotgun (WGS) entry which is preliminary data.</text>
</comment>
<organism evidence="2 3">
    <name type="scientific">Segetibacter aerophilus</name>
    <dbReference type="NCBI Taxonomy" id="670293"/>
    <lineage>
        <taxon>Bacteria</taxon>
        <taxon>Pseudomonadati</taxon>
        <taxon>Bacteroidota</taxon>
        <taxon>Chitinophagia</taxon>
        <taxon>Chitinophagales</taxon>
        <taxon>Chitinophagaceae</taxon>
        <taxon>Segetibacter</taxon>
    </lineage>
</organism>
<gene>
    <name evidence="2" type="ORF">SAE01_38530</name>
</gene>
<dbReference type="InterPro" id="IPR032676">
    <property type="entry name" value="YkuD_2"/>
</dbReference>
<keyword evidence="1" id="KW-0732">Signal</keyword>
<dbReference type="PANTHER" id="PTHR38477:SF1">
    <property type="entry name" value="MUREIN L,D-TRANSPEPTIDASE CATALYTIC DOMAIN FAMILY PROTEIN"/>
    <property type="match status" value="1"/>
</dbReference>
<reference evidence="2 3" key="1">
    <citation type="submission" date="2019-07" db="EMBL/GenBank/DDBJ databases">
        <title>Whole genome shotgun sequence of Segetibacter aerophilus NBRC 106135.</title>
        <authorList>
            <person name="Hosoyama A."/>
            <person name="Uohara A."/>
            <person name="Ohji S."/>
            <person name="Ichikawa N."/>
        </authorList>
    </citation>
    <scope>NUCLEOTIDE SEQUENCE [LARGE SCALE GENOMIC DNA]</scope>
    <source>
        <strain evidence="2 3">NBRC 106135</strain>
    </source>
</reference>
<dbReference type="Pfam" id="PF13645">
    <property type="entry name" value="YkuD_2"/>
    <property type="match status" value="1"/>
</dbReference>
<evidence type="ECO:0000256" key="1">
    <source>
        <dbReference type="SAM" id="SignalP"/>
    </source>
</evidence>
<accession>A0A512BHQ9</accession>
<feature type="signal peptide" evidence="1">
    <location>
        <begin position="1"/>
        <end position="24"/>
    </location>
</feature>
<name>A0A512BHQ9_9BACT</name>
<evidence type="ECO:0000313" key="2">
    <source>
        <dbReference type="EMBL" id="GEO11357.1"/>
    </source>
</evidence>
<protein>
    <recommendedName>
        <fullName evidence="4">Murein L,D-transpeptidase catalytic domain family protein</fullName>
    </recommendedName>
</protein>
<dbReference type="Proteomes" id="UP000321513">
    <property type="component" value="Unassembled WGS sequence"/>
</dbReference>
<proteinExistence type="predicted"/>
<feature type="chain" id="PRO_5021762763" description="Murein L,D-transpeptidase catalytic domain family protein" evidence="1">
    <location>
        <begin position="25"/>
        <end position="254"/>
    </location>
</feature>
<dbReference type="AlphaFoldDB" id="A0A512BHQ9"/>